<reference evidence="16" key="1">
    <citation type="submission" date="2021-03" db="EMBL/GenBank/DDBJ databases">
        <authorList>
            <person name="Li Z."/>
            <person name="Yang C."/>
        </authorList>
    </citation>
    <scope>NUCLEOTIDE SEQUENCE</scope>
    <source>
        <strain evidence="16">Dzin_1.0</strain>
        <tissue evidence="16">Leaf</tissue>
    </source>
</reference>
<dbReference type="AlphaFoldDB" id="A0A9D5D473"/>
<dbReference type="GO" id="GO:0016020">
    <property type="term" value="C:membrane"/>
    <property type="evidence" value="ECO:0007669"/>
    <property type="project" value="UniProtKB-SubCell"/>
</dbReference>
<dbReference type="PROSITE" id="PS50948">
    <property type="entry name" value="PAN"/>
    <property type="match status" value="1"/>
</dbReference>
<sequence length="575" mass="64882">MEVLLQIAVGLLFFRLFTTETLASAALQGLRSLSPGDSLSVENEEDFLVSTNGTFTSGFYKVGTNAYCYSIWFTNSADRTVTWMANRDQPVQGEQSKLIFEKNRNLLLTDAYGTIIWQTNTYNQEPVRVQLQETGNLVLLNQTGGIIWGSFDSPTDTLLPHQSLRKASMLVSSRGPDNYSSGYYNFHFTDNNILSLIYNGPELSSIYWPNPDVSIYDQGRTPYDSSRNTTLDEHGYFMSTDNLNFNASDYGLGPKRRLTLDYDGMLRLYSLDEAHGSWNITWSANIDVCNVRGLCGKYGICVYAPKPSCMCPPGFQMTDPSDWSKGCSPKFNPTCNDSEFVQLFHTDYYGYDLVNTGIGKSFAECKNICLANCNCKGFAYQYTGQGNCYLKSILFNGYQMPNYPNVMYIRVPKLNTTSGGDDMKLNIPAMNCSERNVVLINQFTESNDKHTYLKYLIGFVVSIGIVELICLSLGWWYINQIHGIREVVDMGYVALAVGFKRFTYDYQGDDTLVRWVEETIKQDEGIESVADPRLNGDYNHKQLKKLIEVALLCVRGNKKERPDMSGVVGILLRDD</sequence>
<keyword evidence="17" id="KW-1185">Reference proteome</keyword>
<evidence type="ECO:0000256" key="11">
    <source>
        <dbReference type="SAM" id="Phobius"/>
    </source>
</evidence>
<comment type="catalytic activity">
    <reaction evidence="8">
        <text>L-threonyl-[protein] + ATP = O-phospho-L-threonyl-[protein] + ADP + H(+)</text>
        <dbReference type="Rhea" id="RHEA:46608"/>
        <dbReference type="Rhea" id="RHEA-COMP:11060"/>
        <dbReference type="Rhea" id="RHEA-COMP:11605"/>
        <dbReference type="ChEBI" id="CHEBI:15378"/>
        <dbReference type="ChEBI" id="CHEBI:30013"/>
        <dbReference type="ChEBI" id="CHEBI:30616"/>
        <dbReference type="ChEBI" id="CHEBI:61977"/>
        <dbReference type="ChEBI" id="CHEBI:456216"/>
        <dbReference type="EC" id="2.7.11.1"/>
    </reaction>
</comment>
<dbReference type="Gene3D" id="3.50.4.10">
    <property type="entry name" value="Hepatocyte Growth Factor"/>
    <property type="match status" value="1"/>
</dbReference>
<dbReference type="InterPro" id="IPR003609">
    <property type="entry name" value="Pan_app"/>
</dbReference>
<dbReference type="OrthoDB" id="619632at2759"/>
<keyword evidence="10" id="KW-0245">EGF-like domain</keyword>
<comment type="catalytic activity">
    <reaction evidence="9">
        <text>L-seryl-[protein] + ATP = O-phospho-L-seryl-[protein] + ADP + H(+)</text>
        <dbReference type="Rhea" id="RHEA:17989"/>
        <dbReference type="Rhea" id="RHEA-COMP:9863"/>
        <dbReference type="Rhea" id="RHEA-COMP:11604"/>
        <dbReference type="ChEBI" id="CHEBI:15378"/>
        <dbReference type="ChEBI" id="CHEBI:29999"/>
        <dbReference type="ChEBI" id="CHEBI:30616"/>
        <dbReference type="ChEBI" id="CHEBI:83421"/>
        <dbReference type="ChEBI" id="CHEBI:456216"/>
        <dbReference type="EC" id="2.7.11.1"/>
    </reaction>
</comment>
<dbReference type="Pfam" id="PF01453">
    <property type="entry name" value="B_lectin"/>
    <property type="match status" value="1"/>
</dbReference>
<dbReference type="InterPro" id="IPR001480">
    <property type="entry name" value="Bulb-type_lectin_dom"/>
</dbReference>
<dbReference type="CDD" id="cd00028">
    <property type="entry name" value="B_lectin"/>
    <property type="match status" value="1"/>
</dbReference>
<evidence type="ECO:0000259" key="13">
    <source>
        <dbReference type="PROSITE" id="PS50026"/>
    </source>
</evidence>
<protein>
    <recommendedName>
        <fullName evidence="2">non-specific serine/threonine protein kinase</fullName>
        <ecNumber evidence="2">2.7.11.1</ecNumber>
    </recommendedName>
</protein>
<keyword evidence="6 11" id="KW-0472">Membrane</keyword>
<dbReference type="InterPro" id="IPR000858">
    <property type="entry name" value="S_locus_glycoprot_dom"/>
</dbReference>
<gene>
    <name evidence="16" type="ORF">J5N97_002398</name>
</gene>
<dbReference type="PANTHER" id="PTHR47974">
    <property type="entry name" value="OS07G0415500 PROTEIN"/>
    <property type="match status" value="1"/>
</dbReference>
<comment type="caution">
    <text evidence="16">The sequence shown here is derived from an EMBL/GenBank/DDBJ whole genome shotgun (WGS) entry which is preliminary data.</text>
</comment>
<feature type="transmembrane region" description="Helical" evidence="11">
    <location>
        <begin position="455"/>
        <end position="478"/>
    </location>
</feature>
<keyword evidence="7" id="KW-1015">Disulfide bond</keyword>
<dbReference type="Pfam" id="PF08276">
    <property type="entry name" value="PAN_2"/>
    <property type="match status" value="1"/>
</dbReference>
<dbReference type="Gene3D" id="2.90.10.10">
    <property type="entry name" value="Bulb-type lectin domain"/>
    <property type="match status" value="1"/>
</dbReference>
<feature type="domain" description="Bulb-type lectin" evidence="14">
    <location>
        <begin position="24"/>
        <end position="152"/>
    </location>
</feature>
<dbReference type="SUPFAM" id="SSF51110">
    <property type="entry name" value="alpha-D-mannose-specific plant lectins"/>
    <property type="match status" value="1"/>
</dbReference>
<dbReference type="InterPro" id="IPR000742">
    <property type="entry name" value="EGF"/>
</dbReference>
<feature type="domain" description="Apple" evidence="15">
    <location>
        <begin position="335"/>
        <end position="412"/>
    </location>
</feature>
<comment type="caution">
    <text evidence="10">Lacks conserved residue(s) required for the propagation of feature annotation.</text>
</comment>
<dbReference type="Gene3D" id="1.10.510.10">
    <property type="entry name" value="Transferase(Phosphotransferase) domain 1"/>
    <property type="match status" value="1"/>
</dbReference>
<dbReference type="GO" id="GO:0051707">
    <property type="term" value="P:response to other organism"/>
    <property type="evidence" value="ECO:0007669"/>
    <property type="project" value="UniProtKB-ARBA"/>
</dbReference>
<evidence type="ECO:0000256" key="1">
    <source>
        <dbReference type="ARBA" id="ARBA00004167"/>
    </source>
</evidence>
<evidence type="ECO:0000259" key="14">
    <source>
        <dbReference type="PROSITE" id="PS50927"/>
    </source>
</evidence>
<evidence type="ECO:0000313" key="17">
    <source>
        <dbReference type="Proteomes" id="UP001085076"/>
    </source>
</evidence>
<evidence type="ECO:0000256" key="10">
    <source>
        <dbReference type="PROSITE-ProRule" id="PRU00076"/>
    </source>
</evidence>
<dbReference type="SMART" id="SM00473">
    <property type="entry name" value="PAN_AP"/>
    <property type="match status" value="1"/>
</dbReference>
<evidence type="ECO:0000256" key="8">
    <source>
        <dbReference type="ARBA" id="ARBA00047899"/>
    </source>
</evidence>
<dbReference type="EC" id="2.7.11.1" evidence="2"/>
<reference evidence="16" key="2">
    <citation type="journal article" date="2022" name="Hortic Res">
        <title>The genome of Dioscorea zingiberensis sheds light on the biosynthesis, origin and evolution of the medicinally important diosgenin saponins.</title>
        <authorList>
            <person name="Li Y."/>
            <person name="Tan C."/>
            <person name="Li Z."/>
            <person name="Guo J."/>
            <person name="Li S."/>
            <person name="Chen X."/>
            <person name="Wang C."/>
            <person name="Dai X."/>
            <person name="Yang H."/>
            <person name="Song W."/>
            <person name="Hou L."/>
            <person name="Xu J."/>
            <person name="Tong Z."/>
            <person name="Xu A."/>
            <person name="Yuan X."/>
            <person name="Wang W."/>
            <person name="Yang Q."/>
            <person name="Chen L."/>
            <person name="Sun Z."/>
            <person name="Wang K."/>
            <person name="Pan B."/>
            <person name="Chen J."/>
            <person name="Bao Y."/>
            <person name="Liu F."/>
            <person name="Qi X."/>
            <person name="Gang D.R."/>
            <person name="Wen J."/>
            <person name="Li J."/>
        </authorList>
    </citation>
    <scope>NUCLEOTIDE SEQUENCE</scope>
    <source>
        <strain evidence="16">Dzin_1.0</strain>
    </source>
</reference>
<dbReference type="EMBL" id="JAGGNH010000001">
    <property type="protein sequence ID" value="KAJ0984042.1"/>
    <property type="molecule type" value="Genomic_DNA"/>
</dbReference>
<evidence type="ECO:0000256" key="5">
    <source>
        <dbReference type="ARBA" id="ARBA00022989"/>
    </source>
</evidence>
<name>A0A9D5D473_9LILI</name>
<dbReference type="PANTHER" id="PTHR47974:SF3">
    <property type="entry name" value="RECEPTOR-LIKE SERINE_THREONINE-PROTEIN KINASE"/>
    <property type="match status" value="1"/>
</dbReference>
<evidence type="ECO:0000256" key="12">
    <source>
        <dbReference type="SAM" id="SignalP"/>
    </source>
</evidence>
<evidence type="ECO:0000256" key="6">
    <source>
        <dbReference type="ARBA" id="ARBA00023136"/>
    </source>
</evidence>
<dbReference type="Proteomes" id="UP001085076">
    <property type="component" value="Miscellaneous, Linkage group lg01"/>
</dbReference>
<evidence type="ECO:0000259" key="15">
    <source>
        <dbReference type="PROSITE" id="PS50948"/>
    </source>
</evidence>
<keyword evidence="4 12" id="KW-0732">Signal</keyword>
<evidence type="ECO:0000256" key="3">
    <source>
        <dbReference type="ARBA" id="ARBA00022692"/>
    </source>
</evidence>
<keyword evidence="5 11" id="KW-1133">Transmembrane helix</keyword>
<dbReference type="PROSITE" id="PS50927">
    <property type="entry name" value="BULB_LECTIN"/>
    <property type="match status" value="1"/>
</dbReference>
<dbReference type="SMART" id="SM00108">
    <property type="entry name" value="B_lectin"/>
    <property type="match status" value="1"/>
</dbReference>
<dbReference type="CDD" id="cd01098">
    <property type="entry name" value="PAN_AP_plant"/>
    <property type="match status" value="1"/>
</dbReference>
<comment type="subcellular location">
    <subcellularLocation>
        <location evidence="1">Membrane</location>
        <topology evidence="1">Single-pass membrane protein</topology>
    </subcellularLocation>
</comment>
<evidence type="ECO:0000313" key="16">
    <source>
        <dbReference type="EMBL" id="KAJ0984042.1"/>
    </source>
</evidence>
<accession>A0A9D5D473</accession>
<dbReference type="Pfam" id="PF00954">
    <property type="entry name" value="S_locus_glycop"/>
    <property type="match status" value="1"/>
</dbReference>
<evidence type="ECO:0000256" key="4">
    <source>
        <dbReference type="ARBA" id="ARBA00022729"/>
    </source>
</evidence>
<dbReference type="InterPro" id="IPR036426">
    <property type="entry name" value="Bulb-type_lectin_dom_sf"/>
</dbReference>
<evidence type="ECO:0000256" key="9">
    <source>
        <dbReference type="ARBA" id="ARBA00048679"/>
    </source>
</evidence>
<organism evidence="16 17">
    <name type="scientific">Dioscorea zingiberensis</name>
    <dbReference type="NCBI Taxonomy" id="325984"/>
    <lineage>
        <taxon>Eukaryota</taxon>
        <taxon>Viridiplantae</taxon>
        <taxon>Streptophyta</taxon>
        <taxon>Embryophyta</taxon>
        <taxon>Tracheophyta</taxon>
        <taxon>Spermatophyta</taxon>
        <taxon>Magnoliopsida</taxon>
        <taxon>Liliopsida</taxon>
        <taxon>Dioscoreales</taxon>
        <taxon>Dioscoreaceae</taxon>
        <taxon>Dioscorea</taxon>
    </lineage>
</organism>
<feature type="chain" id="PRO_5039261379" description="non-specific serine/threonine protein kinase" evidence="12">
    <location>
        <begin position="24"/>
        <end position="575"/>
    </location>
</feature>
<feature type="domain" description="EGF-like" evidence="13">
    <location>
        <begin position="285"/>
        <end position="321"/>
    </location>
</feature>
<evidence type="ECO:0000256" key="2">
    <source>
        <dbReference type="ARBA" id="ARBA00012513"/>
    </source>
</evidence>
<feature type="signal peptide" evidence="12">
    <location>
        <begin position="1"/>
        <end position="23"/>
    </location>
</feature>
<dbReference type="GO" id="GO:0004674">
    <property type="term" value="F:protein serine/threonine kinase activity"/>
    <property type="evidence" value="ECO:0007669"/>
    <property type="project" value="UniProtKB-EC"/>
</dbReference>
<dbReference type="GO" id="GO:0048544">
    <property type="term" value="P:recognition of pollen"/>
    <property type="evidence" value="ECO:0007669"/>
    <property type="project" value="InterPro"/>
</dbReference>
<dbReference type="PROSITE" id="PS50026">
    <property type="entry name" value="EGF_3"/>
    <property type="match status" value="1"/>
</dbReference>
<proteinExistence type="predicted"/>
<keyword evidence="3 11" id="KW-0812">Transmembrane</keyword>
<evidence type="ECO:0000256" key="7">
    <source>
        <dbReference type="ARBA" id="ARBA00023157"/>
    </source>
</evidence>